<dbReference type="InterPro" id="IPR047233">
    <property type="entry name" value="UAH_cupin"/>
</dbReference>
<dbReference type="STRING" id="180088.A0A1J8PS37"/>
<keyword evidence="6" id="KW-1185">Reference proteome</keyword>
<dbReference type="SUPFAM" id="SSF51182">
    <property type="entry name" value="RmlC-like cupins"/>
    <property type="match status" value="1"/>
</dbReference>
<dbReference type="OrthoDB" id="10266039at2759"/>
<sequence>MSLHSAPAAPKYCKTIPVLPLTPEAFSAFGQVIQAYGNHTAAPPGTKITPANQGSATKFHKLSLLESSYPAGSGASAGLSVYRCNPTEIVNGSVELKVLERHPYTNQAFIPMGGGGVQGDEVLKEPNAYLVVVAHNGPDDKPDLSTLRAFVASAGQGIMYNTAIWHQPMTVLYKPMDFTCVETQIGNGDKEDCEILELEAGEGVIMLGLSC</sequence>
<name>A0A1J8PS37_9AGAM</name>
<organism evidence="5 6">
    <name type="scientific">Rhizopogon vesiculosus</name>
    <dbReference type="NCBI Taxonomy" id="180088"/>
    <lineage>
        <taxon>Eukaryota</taxon>
        <taxon>Fungi</taxon>
        <taxon>Dikarya</taxon>
        <taxon>Basidiomycota</taxon>
        <taxon>Agaricomycotina</taxon>
        <taxon>Agaricomycetes</taxon>
        <taxon>Agaricomycetidae</taxon>
        <taxon>Boletales</taxon>
        <taxon>Suillineae</taxon>
        <taxon>Rhizopogonaceae</taxon>
        <taxon>Rhizopogon</taxon>
    </lineage>
</organism>
<reference evidence="5 6" key="1">
    <citation type="submission" date="2016-03" db="EMBL/GenBank/DDBJ databases">
        <title>Comparative genomics of the ectomycorrhizal sister species Rhizopogon vinicolor and Rhizopogon vesiculosus (Basidiomycota: Boletales) reveals a divergence of the mating type B locus.</title>
        <authorList>
            <person name="Mujic A.B."/>
            <person name="Kuo A."/>
            <person name="Tritt A."/>
            <person name="Lipzen A."/>
            <person name="Chen C."/>
            <person name="Johnson J."/>
            <person name="Sharma A."/>
            <person name="Barry K."/>
            <person name="Grigoriev I.V."/>
            <person name="Spatafora J.W."/>
        </authorList>
    </citation>
    <scope>NUCLEOTIDE SEQUENCE [LARGE SCALE GENOMIC DNA]</scope>
    <source>
        <strain evidence="5 6">AM-OR11-056</strain>
    </source>
</reference>
<evidence type="ECO:0000256" key="4">
    <source>
        <dbReference type="ARBA" id="ARBA00047684"/>
    </source>
</evidence>
<evidence type="ECO:0000256" key="2">
    <source>
        <dbReference type="ARBA" id="ARBA00022631"/>
    </source>
</evidence>
<dbReference type="GO" id="GO:0000256">
    <property type="term" value="P:allantoin catabolic process"/>
    <property type="evidence" value="ECO:0007669"/>
    <property type="project" value="InterPro"/>
</dbReference>
<dbReference type="CDD" id="cd20298">
    <property type="entry name" value="cupin_UAH"/>
    <property type="match status" value="1"/>
</dbReference>
<evidence type="ECO:0000256" key="1">
    <source>
        <dbReference type="ARBA" id="ARBA00011738"/>
    </source>
</evidence>
<dbReference type="GO" id="GO:0006144">
    <property type="term" value="P:purine nucleobase metabolic process"/>
    <property type="evidence" value="ECO:0007669"/>
    <property type="project" value="UniProtKB-KW"/>
</dbReference>
<dbReference type="InterPro" id="IPR011051">
    <property type="entry name" value="RmlC_Cupin_sf"/>
</dbReference>
<accession>A0A1J8PS37</accession>
<dbReference type="PANTHER" id="PTHR21221">
    <property type="entry name" value="UREIDOGLYCOLATE HYDROLASE"/>
    <property type="match status" value="1"/>
</dbReference>
<comment type="catalytic activity">
    <reaction evidence="4">
        <text>(S)-ureidoglycolate = urea + glyoxylate</text>
        <dbReference type="Rhea" id="RHEA:11304"/>
        <dbReference type="ChEBI" id="CHEBI:16199"/>
        <dbReference type="ChEBI" id="CHEBI:36655"/>
        <dbReference type="ChEBI" id="CHEBI:57296"/>
        <dbReference type="EC" id="4.3.2.3"/>
    </reaction>
</comment>
<dbReference type="Gene3D" id="2.60.120.480">
    <property type="entry name" value="Ureidoglycolate hydrolase"/>
    <property type="match status" value="1"/>
</dbReference>
<comment type="subunit">
    <text evidence="1">Homodimer.</text>
</comment>
<dbReference type="GO" id="GO:0004848">
    <property type="term" value="F:ureidoglycolate hydrolase activity"/>
    <property type="evidence" value="ECO:0007669"/>
    <property type="project" value="InterPro"/>
</dbReference>
<gene>
    <name evidence="5" type="ORF">AZE42_04934</name>
</gene>
<comment type="caution">
    <text evidence="5">The sequence shown here is derived from an EMBL/GenBank/DDBJ whole genome shotgun (WGS) entry which is preliminary data.</text>
</comment>
<dbReference type="GO" id="GO:0050385">
    <property type="term" value="F:ureidoglycolate lyase activity"/>
    <property type="evidence" value="ECO:0007669"/>
    <property type="project" value="UniProtKB-EC"/>
</dbReference>
<keyword evidence="3" id="KW-0456">Lyase</keyword>
<dbReference type="PANTHER" id="PTHR21221:SF1">
    <property type="entry name" value="UREIDOGLYCOLATE LYASE"/>
    <property type="match status" value="1"/>
</dbReference>
<dbReference type="InterPro" id="IPR007247">
    <property type="entry name" value="Ureidogly_lyase"/>
</dbReference>
<dbReference type="InterPro" id="IPR024060">
    <property type="entry name" value="Ureidoglycolate_lyase_dom_sf"/>
</dbReference>
<evidence type="ECO:0000256" key="3">
    <source>
        <dbReference type="ARBA" id="ARBA00023239"/>
    </source>
</evidence>
<evidence type="ECO:0000313" key="5">
    <source>
        <dbReference type="EMBL" id="OJA11335.1"/>
    </source>
</evidence>
<dbReference type="PIRSF" id="PIRSF017306">
    <property type="entry name" value="Ureidogly_hydro"/>
    <property type="match status" value="1"/>
</dbReference>
<proteinExistence type="predicted"/>
<dbReference type="Pfam" id="PF04115">
    <property type="entry name" value="Ureidogly_lyase"/>
    <property type="match status" value="1"/>
</dbReference>
<dbReference type="AlphaFoldDB" id="A0A1J8PS37"/>
<dbReference type="Proteomes" id="UP000183567">
    <property type="component" value="Unassembled WGS sequence"/>
</dbReference>
<evidence type="ECO:0000313" key="6">
    <source>
        <dbReference type="Proteomes" id="UP000183567"/>
    </source>
</evidence>
<protein>
    <recommendedName>
        <fullName evidence="7">Ureidoglycolate hydrolase</fullName>
    </recommendedName>
</protein>
<evidence type="ECO:0008006" key="7">
    <source>
        <dbReference type="Google" id="ProtNLM"/>
    </source>
</evidence>
<keyword evidence="2" id="KW-0659">Purine metabolism</keyword>
<dbReference type="EMBL" id="LVVM01005105">
    <property type="protein sequence ID" value="OJA11335.1"/>
    <property type="molecule type" value="Genomic_DNA"/>
</dbReference>